<protein>
    <submittedName>
        <fullName evidence="2">NADPH:quinone reductase</fullName>
    </submittedName>
</protein>
<reference evidence="2 3" key="1">
    <citation type="submission" date="2016-10" db="EMBL/GenBank/DDBJ databases">
        <authorList>
            <person name="de Groot N.N."/>
        </authorList>
    </citation>
    <scope>NUCLEOTIDE SEQUENCE [LARGE SCALE GENOMIC DNA]</scope>
    <source>
        <strain evidence="3">KMM 9023,NRIC 0796,JCM 17311,KCTC 23692</strain>
    </source>
</reference>
<dbReference type="CDD" id="cd08267">
    <property type="entry name" value="MDR1"/>
    <property type="match status" value="1"/>
</dbReference>
<dbReference type="Gene3D" id="3.90.180.10">
    <property type="entry name" value="Medium-chain alcohol dehydrogenases, catalytic domain"/>
    <property type="match status" value="1"/>
</dbReference>
<dbReference type="SUPFAM" id="SSF51735">
    <property type="entry name" value="NAD(P)-binding Rossmann-fold domains"/>
    <property type="match status" value="1"/>
</dbReference>
<dbReference type="InterPro" id="IPR011032">
    <property type="entry name" value="GroES-like_sf"/>
</dbReference>
<dbReference type="PANTHER" id="PTHR11695:SF648">
    <property type="entry name" value="ZINC-BINDING OXIDOREDUCTASE"/>
    <property type="match status" value="1"/>
</dbReference>
<accession>A0A1I6EQ06</accession>
<feature type="domain" description="Enoyl reductase (ER)" evidence="1">
    <location>
        <begin position="18"/>
        <end position="329"/>
    </location>
</feature>
<dbReference type="EMBL" id="FOYI01000018">
    <property type="protein sequence ID" value="SFR19829.1"/>
    <property type="molecule type" value="Genomic_DNA"/>
</dbReference>
<name>A0A1I6EQ06_9RHOB</name>
<dbReference type="Gene3D" id="3.40.50.720">
    <property type="entry name" value="NAD(P)-binding Rossmann-like Domain"/>
    <property type="match status" value="1"/>
</dbReference>
<dbReference type="InterPro" id="IPR013154">
    <property type="entry name" value="ADH-like_N"/>
</dbReference>
<evidence type="ECO:0000313" key="3">
    <source>
        <dbReference type="Proteomes" id="UP000199302"/>
    </source>
</evidence>
<evidence type="ECO:0000259" key="1">
    <source>
        <dbReference type="SMART" id="SM00829"/>
    </source>
</evidence>
<dbReference type="InterPro" id="IPR036291">
    <property type="entry name" value="NAD(P)-bd_dom_sf"/>
</dbReference>
<dbReference type="AlphaFoldDB" id="A0A1I6EQ06"/>
<dbReference type="RefSeq" id="WP_245759681.1">
    <property type="nucleotide sequence ID" value="NZ_FOYI01000018.1"/>
</dbReference>
<dbReference type="GO" id="GO:0016491">
    <property type="term" value="F:oxidoreductase activity"/>
    <property type="evidence" value="ECO:0007669"/>
    <property type="project" value="InterPro"/>
</dbReference>
<evidence type="ECO:0000313" key="2">
    <source>
        <dbReference type="EMBL" id="SFR19829.1"/>
    </source>
</evidence>
<dbReference type="PANTHER" id="PTHR11695">
    <property type="entry name" value="ALCOHOL DEHYDROGENASE RELATED"/>
    <property type="match status" value="1"/>
</dbReference>
<dbReference type="Pfam" id="PF13602">
    <property type="entry name" value="ADH_zinc_N_2"/>
    <property type="match status" value="1"/>
</dbReference>
<dbReference type="STRING" id="871652.SAMN04515673_1186"/>
<dbReference type="SUPFAM" id="SSF50129">
    <property type="entry name" value="GroES-like"/>
    <property type="match status" value="1"/>
</dbReference>
<dbReference type="SMART" id="SM00829">
    <property type="entry name" value="PKS_ER"/>
    <property type="match status" value="1"/>
</dbReference>
<proteinExistence type="predicted"/>
<dbReference type="InterPro" id="IPR050700">
    <property type="entry name" value="YIM1/Zinc_Alcohol_DH_Fams"/>
</dbReference>
<gene>
    <name evidence="2" type="ORF">SAMN04515673_1186</name>
</gene>
<dbReference type="Proteomes" id="UP000199302">
    <property type="component" value="Unassembled WGS sequence"/>
</dbReference>
<dbReference type="Pfam" id="PF08240">
    <property type="entry name" value="ADH_N"/>
    <property type="match status" value="1"/>
</dbReference>
<dbReference type="InterPro" id="IPR020843">
    <property type="entry name" value="ER"/>
</dbReference>
<organism evidence="2 3">
    <name type="scientific">Poseidonocella sedimentorum</name>
    <dbReference type="NCBI Taxonomy" id="871652"/>
    <lineage>
        <taxon>Bacteria</taxon>
        <taxon>Pseudomonadati</taxon>
        <taxon>Pseudomonadota</taxon>
        <taxon>Alphaproteobacteria</taxon>
        <taxon>Rhodobacterales</taxon>
        <taxon>Roseobacteraceae</taxon>
        <taxon>Poseidonocella</taxon>
    </lineage>
</organism>
<keyword evidence="3" id="KW-1185">Reference proteome</keyword>
<sequence>MTATMTATRTAWHIPRYGRPEILTPVTLPMPEPGPTEILIRIDASAVTRADGMMRRGEPLFARPFLGLRRPRNGLSGTGLSGEVIAVGANVRRFAPGDRVFGEAGLQFGANASHICLDENGVLMPKPDALSHEDAAVLCDGVLTSWHFLRTLARVKRGDRVLILGGSGSLGTAAVQIAAHLGAEVSATTSPRNASLVASLGASHVIDYTSEEALRPGAGYDVIFDTVGVATFSAAKPALANTGAYLCPVLTLSRLPAVLLTGLFGTKKSVFAAAGLEKPSRLRAMLSEILTLIEEDRLAPVMDRIYPLTELVEAHTFVETGHKRGNVVVV</sequence>